<feature type="transmembrane region" description="Helical" evidence="18">
    <location>
        <begin position="241"/>
        <end position="259"/>
    </location>
</feature>
<dbReference type="GO" id="GO:0005524">
    <property type="term" value="F:ATP binding"/>
    <property type="evidence" value="ECO:0007669"/>
    <property type="project" value="UniProtKB-KW"/>
</dbReference>
<keyword evidence="6 18" id="KW-0812">Transmembrane</keyword>
<keyword evidence="7" id="KW-0479">Metal-binding</keyword>
<evidence type="ECO:0000256" key="8">
    <source>
        <dbReference type="ARBA" id="ARBA00022737"/>
    </source>
</evidence>
<dbReference type="Pfam" id="PF06327">
    <property type="entry name" value="Adcy_cons_dom"/>
    <property type="match status" value="1"/>
</dbReference>
<dbReference type="SMART" id="SM00044">
    <property type="entry name" value="CYCc"/>
    <property type="match status" value="1"/>
</dbReference>
<comment type="similarity">
    <text evidence="17">Belongs to the adenylyl cyclase class-4/guanylyl cyclase family.</text>
</comment>
<evidence type="ECO:0000256" key="16">
    <source>
        <dbReference type="ARBA" id="ARBA00023239"/>
    </source>
</evidence>
<dbReference type="FunFam" id="3.30.70.1230:FF:000003">
    <property type="entry name" value="Adenylate cyclase"/>
    <property type="match status" value="1"/>
</dbReference>
<keyword evidence="21" id="KW-1185">Reference proteome</keyword>
<dbReference type="CDD" id="cd07302">
    <property type="entry name" value="CHD"/>
    <property type="match status" value="1"/>
</dbReference>
<dbReference type="PANTHER" id="PTHR45627:SF6">
    <property type="entry name" value="ADENYLATE CYCLASE TYPE 2"/>
    <property type="match status" value="1"/>
</dbReference>
<dbReference type="GO" id="GO:0005886">
    <property type="term" value="C:plasma membrane"/>
    <property type="evidence" value="ECO:0007669"/>
    <property type="project" value="InterPro"/>
</dbReference>
<dbReference type="InterPro" id="IPR009398">
    <property type="entry name" value="Adcy_conserved_dom"/>
</dbReference>
<feature type="non-terminal residue" evidence="20">
    <location>
        <position position="1"/>
    </location>
</feature>
<keyword evidence="10" id="KW-0067">ATP-binding</keyword>
<proteinExistence type="inferred from homology"/>
<evidence type="ECO:0000256" key="7">
    <source>
        <dbReference type="ARBA" id="ARBA00022723"/>
    </source>
</evidence>
<keyword evidence="16 17" id="KW-0456">Lyase</keyword>
<evidence type="ECO:0000256" key="15">
    <source>
        <dbReference type="ARBA" id="ARBA00023180"/>
    </source>
</evidence>
<evidence type="ECO:0000256" key="18">
    <source>
        <dbReference type="SAM" id="Phobius"/>
    </source>
</evidence>
<dbReference type="EMBL" id="JAAWVO010026445">
    <property type="protein sequence ID" value="MBN3316008.1"/>
    <property type="molecule type" value="Genomic_DNA"/>
</dbReference>
<comment type="subcellular location">
    <subcellularLocation>
        <location evidence="4">Membrane</location>
        <topology evidence="4">Multi-pass membrane protein</topology>
    </subcellularLocation>
</comment>
<evidence type="ECO:0000313" key="21">
    <source>
        <dbReference type="Proteomes" id="UP000736164"/>
    </source>
</evidence>
<evidence type="ECO:0000256" key="11">
    <source>
        <dbReference type="ARBA" id="ARBA00022842"/>
    </source>
</evidence>
<evidence type="ECO:0000313" key="20">
    <source>
        <dbReference type="EMBL" id="MBN3316008.1"/>
    </source>
</evidence>
<evidence type="ECO:0000259" key="19">
    <source>
        <dbReference type="PROSITE" id="PS50125"/>
    </source>
</evidence>
<feature type="transmembrane region" description="Helical" evidence="18">
    <location>
        <begin position="90"/>
        <end position="111"/>
    </location>
</feature>
<dbReference type="InterPro" id="IPR001054">
    <property type="entry name" value="A/G_cyclase"/>
</dbReference>
<evidence type="ECO:0000256" key="2">
    <source>
        <dbReference type="ARBA" id="ARBA00001936"/>
    </source>
</evidence>
<evidence type="ECO:0000256" key="10">
    <source>
        <dbReference type="ARBA" id="ARBA00022840"/>
    </source>
</evidence>
<sequence length="561" mass="63614">MSQYLKSWETIKPFEHFNDSHSSPSVDALTRPRAVDRTQSQVLEAGVLEQVESLDPKEEMGRSQTISVVTLFFNDLNMEKEYRFSKMKNLSVSLICTILIFTAVFIIQMLVSDKNAALGVSYGVTFFVLALILLVCCTGLLERWRYKLPLSLRWVSSVSQAVARHPALRLPLITLCLLIVLLMGILNFVFLQEPSCSFASPNATLLEPYRLYTVPYYLYCCLLSMLSCVVFLRVNLELRLLLLTLALVVYEVIFLHIYINRSDCYVIQLYGNHSRPGVLKEPKIMAGVWLFIFYFLALILARQDELSGRVQFQLKQCFLREREQILTMENLNKLLLENVLPTHVATEFMGKKHCNQDLYSQSYSCVCVMFASIPEFKEFYSESSVNRDGLECLRLLNEIIADFDELLSKPKFSGVEKIKTICSTYMAASGLTTITEAEDKKESPGNYTHMRCMVEFAMALMGKLDCINTHSFNDFKLRIGINHGPVIAGVIGAHKPQYDIWGNTVNVASRMDSTGVLGKIQVTEETALVVESVGFSVTLRGLISVKGKGELRTYFINTDRE</sequence>
<evidence type="ECO:0000256" key="4">
    <source>
        <dbReference type="ARBA" id="ARBA00004141"/>
    </source>
</evidence>
<evidence type="ECO:0000256" key="13">
    <source>
        <dbReference type="ARBA" id="ARBA00022998"/>
    </source>
</evidence>
<organism evidence="20 21">
    <name type="scientific">Atractosteus spatula</name>
    <name type="common">Alligator gar</name>
    <name type="synonym">Lepisosteus spatula</name>
    <dbReference type="NCBI Taxonomy" id="7917"/>
    <lineage>
        <taxon>Eukaryota</taxon>
        <taxon>Metazoa</taxon>
        <taxon>Chordata</taxon>
        <taxon>Craniata</taxon>
        <taxon>Vertebrata</taxon>
        <taxon>Euteleostomi</taxon>
        <taxon>Actinopterygii</taxon>
        <taxon>Neopterygii</taxon>
        <taxon>Holostei</taxon>
        <taxon>Semionotiformes</taxon>
        <taxon>Lepisosteidae</taxon>
        <taxon>Atractosteus</taxon>
    </lineage>
</organism>
<feature type="domain" description="Guanylate cyclase" evidence="19">
    <location>
        <begin position="367"/>
        <end position="512"/>
    </location>
</feature>
<reference evidence="20" key="1">
    <citation type="journal article" date="2021" name="Cell">
        <title>Tracing the genetic footprints of vertebrate landing in non-teleost ray-finned fishes.</title>
        <authorList>
            <person name="Bi X."/>
            <person name="Wang K."/>
            <person name="Yang L."/>
            <person name="Pan H."/>
            <person name="Jiang H."/>
            <person name="Wei Q."/>
            <person name="Fang M."/>
            <person name="Yu H."/>
            <person name="Zhu C."/>
            <person name="Cai Y."/>
            <person name="He Y."/>
            <person name="Gan X."/>
            <person name="Zeng H."/>
            <person name="Yu D."/>
            <person name="Zhu Y."/>
            <person name="Jiang H."/>
            <person name="Qiu Q."/>
            <person name="Yang H."/>
            <person name="Zhang Y.E."/>
            <person name="Wang W."/>
            <person name="Zhu M."/>
            <person name="He S."/>
            <person name="Zhang G."/>
        </authorList>
    </citation>
    <scope>NUCLEOTIDE SEQUENCE</scope>
    <source>
        <strain evidence="20">Allg_001</strain>
    </source>
</reference>
<feature type="transmembrane region" description="Helical" evidence="18">
    <location>
        <begin position="170"/>
        <end position="191"/>
    </location>
</feature>
<evidence type="ECO:0000256" key="9">
    <source>
        <dbReference type="ARBA" id="ARBA00022741"/>
    </source>
</evidence>
<evidence type="ECO:0000256" key="17">
    <source>
        <dbReference type="RuleBase" id="RU000405"/>
    </source>
</evidence>
<evidence type="ECO:0000256" key="12">
    <source>
        <dbReference type="ARBA" id="ARBA00022989"/>
    </source>
</evidence>
<comment type="cofactor">
    <cofactor evidence="2">
        <name>Mn(2+)</name>
        <dbReference type="ChEBI" id="CHEBI:29035"/>
    </cofactor>
</comment>
<keyword evidence="11" id="KW-0460">Magnesium</keyword>
<dbReference type="PROSITE" id="PS00452">
    <property type="entry name" value="GUANYLATE_CYCLASE_1"/>
    <property type="match status" value="1"/>
</dbReference>
<accession>A0A8J7TAF1</accession>
<dbReference type="AlphaFoldDB" id="A0A8J7TAF1"/>
<dbReference type="GO" id="GO:0046872">
    <property type="term" value="F:metal ion binding"/>
    <property type="evidence" value="ECO:0007669"/>
    <property type="project" value="UniProtKB-KW"/>
</dbReference>
<dbReference type="EC" id="4.6.1.1" evidence="5"/>
<feature type="transmembrane region" description="Helical" evidence="18">
    <location>
        <begin position="284"/>
        <end position="301"/>
    </location>
</feature>
<dbReference type="GO" id="GO:0006171">
    <property type="term" value="P:cAMP biosynthetic process"/>
    <property type="evidence" value="ECO:0007669"/>
    <property type="project" value="UniProtKB-KW"/>
</dbReference>
<evidence type="ECO:0000256" key="1">
    <source>
        <dbReference type="ARBA" id="ARBA00001593"/>
    </source>
</evidence>
<dbReference type="InterPro" id="IPR029787">
    <property type="entry name" value="Nucleotide_cyclase"/>
</dbReference>
<feature type="transmembrane region" description="Helical" evidence="18">
    <location>
        <begin position="216"/>
        <end position="234"/>
    </location>
</feature>
<dbReference type="GO" id="GO:0004016">
    <property type="term" value="F:adenylate cyclase activity"/>
    <property type="evidence" value="ECO:0007669"/>
    <property type="project" value="UniProtKB-EC"/>
</dbReference>
<feature type="transmembrane region" description="Helical" evidence="18">
    <location>
        <begin position="117"/>
        <end position="141"/>
    </location>
</feature>
<comment type="cofactor">
    <cofactor evidence="3">
        <name>Mg(2+)</name>
        <dbReference type="ChEBI" id="CHEBI:18420"/>
    </cofactor>
</comment>
<keyword evidence="14 18" id="KW-0472">Membrane</keyword>
<keyword evidence="9" id="KW-0547">Nucleotide-binding</keyword>
<dbReference type="PROSITE" id="PS50125">
    <property type="entry name" value="GUANYLATE_CYCLASE_2"/>
    <property type="match status" value="1"/>
</dbReference>
<dbReference type="InterPro" id="IPR018297">
    <property type="entry name" value="A/G_cyclase_CS"/>
</dbReference>
<keyword evidence="13" id="KW-0115">cAMP biosynthesis</keyword>
<evidence type="ECO:0000256" key="6">
    <source>
        <dbReference type="ARBA" id="ARBA00022692"/>
    </source>
</evidence>
<dbReference type="Proteomes" id="UP000736164">
    <property type="component" value="Unassembled WGS sequence"/>
</dbReference>
<keyword evidence="12 18" id="KW-1133">Transmembrane helix</keyword>
<dbReference type="GO" id="GO:0035556">
    <property type="term" value="P:intracellular signal transduction"/>
    <property type="evidence" value="ECO:0007669"/>
    <property type="project" value="InterPro"/>
</dbReference>
<dbReference type="Pfam" id="PF00211">
    <property type="entry name" value="Guanylate_cyc"/>
    <property type="match status" value="1"/>
</dbReference>
<dbReference type="Gene3D" id="3.30.70.1230">
    <property type="entry name" value="Nucleotide cyclase"/>
    <property type="match status" value="1"/>
</dbReference>
<dbReference type="SUPFAM" id="SSF55073">
    <property type="entry name" value="Nucleotide cyclase"/>
    <property type="match status" value="1"/>
</dbReference>
<keyword evidence="8" id="KW-0677">Repeat</keyword>
<comment type="caution">
    <text evidence="20">The sequence shown here is derived from an EMBL/GenBank/DDBJ whole genome shotgun (WGS) entry which is preliminary data.</text>
</comment>
<name>A0A8J7TAF1_ATRSP</name>
<evidence type="ECO:0000256" key="14">
    <source>
        <dbReference type="ARBA" id="ARBA00023136"/>
    </source>
</evidence>
<comment type="catalytic activity">
    <reaction evidence="1">
        <text>ATP = 3',5'-cyclic AMP + diphosphate</text>
        <dbReference type="Rhea" id="RHEA:15389"/>
        <dbReference type="ChEBI" id="CHEBI:30616"/>
        <dbReference type="ChEBI" id="CHEBI:33019"/>
        <dbReference type="ChEBI" id="CHEBI:58165"/>
        <dbReference type="EC" id="4.6.1.1"/>
    </reaction>
</comment>
<keyword evidence="15" id="KW-0325">Glycoprotein</keyword>
<dbReference type="PANTHER" id="PTHR45627">
    <property type="entry name" value="ADENYLATE CYCLASE TYPE 1"/>
    <property type="match status" value="1"/>
</dbReference>
<dbReference type="GO" id="GO:0007189">
    <property type="term" value="P:adenylate cyclase-activating G protein-coupled receptor signaling pathway"/>
    <property type="evidence" value="ECO:0007669"/>
    <property type="project" value="TreeGrafter"/>
</dbReference>
<evidence type="ECO:0000256" key="3">
    <source>
        <dbReference type="ARBA" id="ARBA00001946"/>
    </source>
</evidence>
<gene>
    <name evidence="20" type="primary">Adcy4</name>
    <name evidence="20" type="ORF">GTO95_0016935</name>
</gene>
<protein>
    <recommendedName>
        <fullName evidence="5">adenylate cyclase</fullName>
        <ecNumber evidence="5">4.6.1.1</ecNumber>
    </recommendedName>
</protein>
<evidence type="ECO:0000256" key="5">
    <source>
        <dbReference type="ARBA" id="ARBA00012201"/>
    </source>
</evidence>
<feature type="non-terminal residue" evidence="20">
    <location>
        <position position="561"/>
    </location>
</feature>
<dbReference type="GO" id="GO:0007193">
    <property type="term" value="P:adenylate cyclase-inhibiting G protein-coupled receptor signaling pathway"/>
    <property type="evidence" value="ECO:0007669"/>
    <property type="project" value="TreeGrafter"/>
</dbReference>